<evidence type="ECO:0000313" key="3">
    <source>
        <dbReference type="Proteomes" id="UP000482487"/>
    </source>
</evidence>
<evidence type="ECO:0000313" key="2">
    <source>
        <dbReference type="EMBL" id="MYL82102.1"/>
    </source>
</evidence>
<dbReference type="GO" id="GO:0016783">
    <property type="term" value="F:sulfurtransferase activity"/>
    <property type="evidence" value="ECO:0007669"/>
    <property type="project" value="InterPro"/>
</dbReference>
<dbReference type="PANTHER" id="PTHR43169:SF2">
    <property type="entry name" value="NAD_GMP SYNTHASE DOMAIN-CONTAINING PROTEIN"/>
    <property type="match status" value="1"/>
</dbReference>
<dbReference type="SUPFAM" id="SSF52402">
    <property type="entry name" value="Adenine nucleotide alpha hydrolases-like"/>
    <property type="match status" value="1"/>
</dbReference>
<keyword evidence="3" id="KW-1185">Reference proteome</keyword>
<proteinExistence type="predicted"/>
<dbReference type="PANTHER" id="PTHR43169">
    <property type="entry name" value="EXSB FAMILY PROTEIN"/>
    <property type="match status" value="1"/>
</dbReference>
<sequence>MPAVLVSLAPCVVAVSGGVDSLLLAVVAGRTLGQDVIMAHAAGPSVPPEDSARVGETAAAEGWNLRLVTAGEMDDPNYVNNPVDRCFYCKSNLYGVLGGLAATAFAGRAATVVSGANADDLSDYRPGMEAAKRFGVRHPMLEAGMAKADVRAVARELGLPFADIPASPCLSSRIFTGTPVTAARLAAVAAAEARIRRETGFSLVRCRVEGCAMRVELAPDVLADAALLAAVAPVIAALNRDIPNQCPDITGVSLDPRGYQRGRAFTRT</sequence>
<evidence type="ECO:0008006" key="4">
    <source>
        <dbReference type="Google" id="ProtNLM"/>
    </source>
</evidence>
<dbReference type="Gene3D" id="3.40.50.620">
    <property type="entry name" value="HUPs"/>
    <property type="match status" value="1"/>
</dbReference>
<protein>
    <recommendedName>
        <fullName evidence="4">Adenine nucleotide alpha hydrolase</fullName>
    </recommendedName>
</protein>
<feature type="active site" description="Nucleophile and sulfur donor" evidence="1">
    <location>
        <position position="169"/>
    </location>
</feature>
<gene>
    <name evidence="2" type="ORF">GTA51_02980</name>
</gene>
<organism evidence="2 3">
    <name type="scientific">Solidesulfovibrio aerotolerans</name>
    <dbReference type="NCBI Taxonomy" id="295255"/>
    <lineage>
        <taxon>Bacteria</taxon>
        <taxon>Pseudomonadati</taxon>
        <taxon>Thermodesulfobacteriota</taxon>
        <taxon>Desulfovibrionia</taxon>
        <taxon>Desulfovibrionales</taxon>
        <taxon>Desulfovibrionaceae</taxon>
        <taxon>Solidesulfovibrio</taxon>
    </lineage>
</organism>
<name>A0A7C9IUX0_9BACT</name>
<dbReference type="Proteomes" id="UP000482487">
    <property type="component" value="Unassembled WGS sequence"/>
</dbReference>
<dbReference type="InterPro" id="IPR014729">
    <property type="entry name" value="Rossmann-like_a/b/a_fold"/>
</dbReference>
<dbReference type="InterPro" id="IPR052188">
    <property type="entry name" value="Ni-pincer_cofactor_biosynth"/>
</dbReference>
<accession>A0A7C9IUX0</accession>
<dbReference type="AlphaFoldDB" id="A0A7C9IUX0"/>
<dbReference type="InterPro" id="IPR005232">
    <property type="entry name" value="LarE"/>
</dbReference>
<evidence type="ECO:0000256" key="1">
    <source>
        <dbReference type="PIRSR" id="PIRSR006661-1"/>
    </source>
</evidence>
<comment type="caution">
    <text evidence="2">The sequence shown here is derived from an EMBL/GenBank/DDBJ whole genome shotgun (WGS) entry which is preliminary data.</text>
</comment>
<dbReference type="OrthoDB" id="9776919at2"/>
<dbReference type="EMBL" id="WVUD01000003">
    <property type="protein sequence ID" value="MYL82102.1"/>
    <property type="molecule type" value="Genomic_DNA"/>
</dbReference>
<dbReference type="PIRSF" id="PIRSF006661">
    <property type="entry name" value="PP-lp_UCP006661"/>
    <property type="match status" value="1"/>
</dbReference>
<reference evidence="2 3" key="1">
    <citation type="submission" date="2020-01" db="EMBL/GenBank/DDBJ databases">
        <title>Genome sequence of Desulfovibrio aerotolerans DSM 16695(T).</title>
        <authorList>
            <person name="Karnachuk O."/>
            <person name="Avakyan M."/>
            <person name="Mardanov A."/>
            <person name="Kadnikov V."/>
            <person name="Ravin N."/>
        </authorList>
    </citation>
    <scope>NUCLEOTIDE SEQUENCE [LARGE SCALE GENOMIC DNA]</scope>
    <source>
        <strain evidence="2 3">DSM 16695</strain>
    </source>
</reference>